<proteinExistence type="predicted"/>
<feature type="region of interest" description="Disordered" evidence="1">
    <location>
        <begin position="445"/>
        <end position="474"/>
    </location>
</feature>
<reference evidence="2" key="1">
    <citation type="submission" date="2023-10" db="EMBL/GenBank/DDBJ databases">
        <authorList>
            <person name="Noh H."/>
        </authorList>
    </citation>
    <scope>NUCLEOTIDE SEQUENCE</scope>
    <source>
        <strain evidence="2">DUCC4014</strain>
    </source>
</reference>
<evidence type="ECO:0000313" key="3">
    <source>
        <dbReference type="Proteomes" id="UP000827549"/>
    </source>
</evidence>
<evidence type="ECO:0000256" key="1">
    <source>
        <dbReference type="SAM" id="MobiDB-lite"/>
    </source>
</evidence>
<feature type="compositionally biased region" description="Polar residues" evidence="1">
    <location>
        <begin position="142"/>
        <end position="151"/>
    </location>
</feature>
<dbReference type="AlphaFoldDB" id="A0AAF0YDF3"/>
<protein>
    <submittedName>
        <fullName evidence="2">Uncharacterized protein</fullName>
    </submittedName>
</protein>
<accession>A0AAF0YDF3</accession>
<feature type="compositionally biased region" description="Low complexity" evidence="1">
    <location>
        <begin position="76"/>
        <end position="94"/>
    </location>
</feature>
<feature type="compositionally biased region" description="Polar residues" evidence="1">
    <location>
        <begin position="100"/>
        <end position="115"/>
    </location>
</feature>
<feature type="compositionally biased region" description="Basic residues" evidence="1">
    <location>
        <begin position="50"/>
        <end position="59"/>
    </location>
</feature>
<dbReference type="Proteomes" id="UP000827549">
    <property type="component" value="Chromosome 6"/>
</dbReference>
<dbReference type="GeneID" id="87811075"/>
<feature type="region of interest" description="Disordered" evidence="1">
    <location>
        <begin position="204"/>
        <end position="403"/>
    </location>
</feature>
<sequence length="916" mass="99448">MPSTLEQGPRKRQNSVPDTEVEDVQAIMRRYEAAQAAEPDDSPYKLANYNKRRKQQQSRRAHDYVGSHLDDEPDLAASTTPRASSSTNNYASSSTDHHTLPSTATGPSQSASSSLLHRRQHHADAPPVLRTPAAAPTAASEIASSRPNHFASTPSSSRLPSFSLNNIPRRLPVSPPKAPRARRAFGLEAAAAAETEVFDLEAAAAAESRKDKRQQSSQSESTGMGQRAGVGRASSATPAPFDKGKGKGTGTSKDTAILLSSSDTEDAVSGDTRHAAPDIVKPVPRRWTKREPTEEPLFLPGPRTPSLPPTQNRGSPSLHHRQSSPPPHRRRSSPPPPLFPISQKNRYRTRSPSESGSIGAGDEHGAASELFGGDVGGHDTSMEHMLPTRPTSPHSELSKEDAVERLSSLEDIGAKFPLKTVLPLQGYATKTLASYEPKMAASKSASASTATSSKPTTVASAGTTTSPPSTSTLHLPSATLAERPALRHLSQETASSATSSEPVYAVPSPYRDAEGHLAYVIKAITRDFPSSLQTHLLGLVPDIMVKQHEWSHARLSKVFHKLFEPARPFVLDEEAAAVLLATVTDSQTYLPLRPCFKFRVTERIAAYLVRRRLHSADTVELPFISRGVKPSRFADLAETIFQFPLYIDEEKSEWPWQPTDPGGKPVVHCVFPSVTTVILRETSFEHLCDYPEDLAGFVSIARPTSICFDVNLKAMNDETVVGVSDTIAAIVQYAGPDVKGVYFHEADTIFPNAGGALHYWLYCSPSSTNNYKPTALIKGPDGRKVRPDDAWAQQWSQVVVADLGRFARDKDDHKKRAAKSTYEVVYRRPRAPPDLITEAHSKMGQHIKGVTRALYTRDGADDVVDGEELNAGMLAMQAGANAKKVSLVSYGPTERVRCPGCSQTMKRDEVVGLGQL</sequence>
<name>A0AAF0YDF3_9TREE</name>
<organism evidence="2 3">
    <name type="scientific">Vanrija pseudolonga</name>
    <dbReference type="NCBI Taxonomy" id="143232"/>
    <lineage>
        <taxon>Eukaryota</taxon>
        <taxon>Fungi</taxon>
        <taxon>Dikarya</taxon>
        <taxon>Basidiomycota</taxon>
        <taxon>Agaricomycotina</taxon>
        <taxon>Tremellomycetes</taxon>
        <taxon>Trichosporonales</taxon>
        <taxon>Trichosporonaceae</taxon>
        <taxon>Vanrija</taxon>
    </lineage>
</organism>
<evidence type="ECO:0000313" key="2">
    <source>
        <dbReference type="EMBL" id="WOO84382.1"/>
    </source>
</evidence>
<gene>
    <name evidence="2" type="ORF">LOC62_06G007905</name>
</gene>
<keyword evidence="3" id="KW-1185">Reference proteome</keyword>
<feature type="compositionally biased region" description="Basic and acidic residues" evidence="1">
    <location>
        <begin position="60"/>
        <end position="70"/>
    </location>
</feature>
<feature type="compositionally biased region" description="Basic residues" evidence="1">
    <location>
        <begin position="318"/>
        <end position="332"/>
    </location>
</feature>
<dbReference type="EMBL" id="CP086719">
    <property type="protein sequence ID" value="WOO84382.1"/>
    <property type="molecule type" value="Genomic_DNA"/>
</dbReference>
<feature type="region of interest" description="Disordered" evidence="1">
    <location>
        <begin position="1"/>
        <end position="178"/>
    </location>
</feature>
<feature type="compositionally biased region" description="Low complexity" evidence="1">
    <location>
        <begin position="152"/>
        <end position="164"/>
    </location>
</feature>
<dbReference type="RefSeq" id="XP_062630408.1">
    <property type="nucleotide sequence ID" value="XM_062774424.1"/>
</dbReference>